<evidence type="ECO:0000259" key="2">
    <source>
        <dbReference type="PROSITE" id="PS51834"/>
    </source>
</evidence>
<feature type="compositionally biased region" description="Polar residues" evidence="1">
    <location>
        <begin position="83"/>
        <end position="98"/>
    </location>
</feature>
<accession>A0A448YMV4</accession>
<dbReference type="PROSITE" id="PS51834">
    <property type="entry name" value="DENN_FLCN_SMCR8"/>
    <property type="match status" value="1"/>
</dbReference>
<sequence length="250" mass="27759">MTFIVTLAHFCEVHGPSMVMCTQAVDSSESPSKYYGSRIPDSQLCESCRLKIPKQMDAQRSDSSGTSPSSSTAASPKEMPDPSTIQTESKTTGSTYVSTQFPTSQHRYSSLRHIIMRIFTIETSSDTNQPLIFGDAKAGYSMALLFKIFDRTARGSERKYSIVVTSDKENDIFANYSLILLNLAKTVDYITTRSVEVTEKAAKNDSTNDVYLRRSAGVPKTKSLVTIMDDQSFFVRLHLLASSLLEELHC</sequence>
<dbReference type="InterPro" id="IPR037520">
    <property type="entry name" value="Folliculin/SMCR8_longin"/>
</dbReference>
<name>A0A448YMV4_BRENA</name>
<gene>
    <name evidence="3" type="ORF">BRENAR_LOCUS2953</name>
</gene>
<dbReference type="GO" id="GO:0005096">
    <property type="term" value="F:GTPase activator activity"/>
    <property type="evidence" value="ECO:0007669"/>
    <property type="project" value="InterPro"/>
</dbReference>
<dbReference type="InterPro" id="IPR021713">
    <property type="entry name" value="Folliculin"/>
</dbReference>
<dbReference type="OrthoDB" id="5599713at2759"/>
<proteinExistence type="predicted"/>
<dbReference type="Proteomes" id="UP000290900">
    <property type="component" value="Unassembled WGS sequence"/>
</dbReference>
<reference evidence="3 4" key="1">
    <citation type="submission" date="2018-12" db="EMBL/GenBank/DDBJ databases">
        <authorList>
            <person name="Tiukova I."/>
            <person name="Dainat J."/>
        </authorList>
    </citation>
    <scope>NUCLEOTIDE SEQUENCE [LARGE SCALE GENOMIC DNA]</scope>
</reference>
<dbReference type="PANTHER" id="PTHR31441:SF2">
    <property type="entry name" value="FOLLICULIN"/>
    <property type="match status" value="1"/>
</dbReference>
<dbReference type="PANTHER" id="PTHR31441">
    <property type="entry name" value="FOLLICULIN FAMILY MEMBER"/>
    <property type="match status" value="1"/>
</dbReference>
<feature type="compositionally biased region" description="Low complexity" evidence="1">
    <location>
        <begin position="61"/>
        <end position="76"/>
    </location>
</feature>
<dbReference type="InterPro" id="IPR037521">
    <property type="entry name" value="FLCN/SMCR8_DENN"/>
</dbReference>
<dbReference type="EMBL" id="CAACVR010000021">
    <property type="protein sequence ID" value="VEU22221.1"/>
    <property type="molecule type" value="Genomic_DNA"/>
</dbReference>
<dbReference type="InParanoid" id="A0A448YMV4"/>
<organism evidence="3 4">
    <name type="scientific">Brettanomyces naardenensis</name>
    <name type="common">Yeast</name>
    <dbReference type="NCBI Taxonomy" id="13370"/>
    <lineage>
        <taxon>Eukaryota</taxon>
        <taxon>Fungi</taxon>
        <taxon>Dikarya</taxon>
        <taxon>Ascomycota</taxon>
        <taxon>Saccharomycotina</taxon>
        <taxon>Pichiomycetes</taxon>
        <taxon>Pichiales</taxon>
        <taxon>Pichiaceae</taxon>
        <taxon>Brettanomyces</taxon>
    </lineage>
</organism>
<feature type="domain" description="UDENN FLCN/SMCR8-type" evidence="2">
    <location>
        <begin position="69"/>
        <end position="250"/>
    </location>
</feature>
<evidence type="ECO:0000313" key="4">
    <source>
        <dbReference type="Proteomes" id="UP000290900"/>
    </source>
</evidence>
<dbReference type="STRING" id="13370.A0A448YMV4"/>
<dbReference type="GO" id="GO:1904263">
    <property type="term" value="P:positive regulation of TORC1 signaling"/>
    <property type="evidence" value="ECO:0007669"/>
    <property type="project" value="TreeGrafter"/>
</dbReference>
<evidence type="ECO:0000313" key="3">
    <source>
        <dbReference type="EMBL" id="VEU22221.1"/>
    </source>
</evidence>
<dbReference type="GO" id="GO:0005829">
    <property type="term" value="C:cytosol"/>
    <property type="evidence" value="ECO:0007669"/>
    <property type="project" value="TreeGrafter"/>
</dbReference>
<dbReference type="AlphaFoldDB" id="A0A448YMV4"/>
<keyword evidence="4" id="KW-1185">Reference proteome</keyword>
<protein>
    <submittedName>
        <fullName evidence="3">DEKNAAC103251</fullName>
    </submittedName>
</protein>
<feature type="region of interest" description="Disordered" evidence="1">
    <location>
        <begin position="55"/>
        <end position="98"/>
    </location>
</feature>
<dbReference type="Pfam" id="PF11704">
    <property type="entry name" value="Folliculin"/>
    <property type="match status" value="1"/>
</dbReference>
<evidence type="ECO:0000256" key="1">
    <source>
        <dbReference type="SAM" id="MobiDB-lite"/>
    </source>
</evidence>
<dbReference type="FunCoup" id="A0A448YMV4">
    <property type="interactions" value="10"/>
</dbReference>